<evidence type="ECO:0000313" key="1">
    <source>
        <dbReference type="EMBL" id="GFY60323.1"/>
    </source>
</evidence>
<reference evidence="1" key="1">
    <citation type="submission" date="2020-08" db="EMBL/GenBank/DDBJ databases">
        <title>Multicomponent nature underlies the extraordinary mechanical properties of spider dragline silk.</title>
        <authorList>
            <person name="Kono N."/>
            <person name="Nakamura H."/>
            <person name="Mori M."/>
            <person name="Yoshida Y."/>
            <person name="Ohtoshi R."/>
            <person name="Malay A.D."/>
            <person name="Moran D.A.P."/>
            <person name="Tomita M."/>
            <person name="Numata K."/>
            <person name="Arakawa K."/>
        </authorList>
    </citation>
    <scope>NUCLEOTIDE SEQUENCE</scope>
</reference>
<gene>
    <name evidence="1" type="ORF">TNIN_318961</name>
</gene>
<organism evidence="1 2">
    <name type="scientific">Trichonephila inaurata madagascariensis</name>
    <dbReference type="NCBI Taxonomy" id="2747483"/>
    <lineage>
        <taxon>Eukaryota</taxon>
        <taxon>Metazoa</taxon>
        <taxon>Ecdysozoa</taxon>
        <taxon>Arthropoda</taxon>
        <taxon>Chelicerata</taxon>
        <taxon>Arachnida</taxon>
        <taxon>Araneae</taxon>
        <taxon>Araneomorphae</taxon>
        <taxon>Entelegynae</taxon>
        <taxon>Araneoidea</taxon>
        <taxon>Nephilidae</taxon>
        <taxon>Trichonephila</taxon>
        <taxon>Trichonephila inaurata</taxon>
    </lineage>
</organism>
<keyword evidence="2" id="KW-1185">Reference proteome</keyword>
<dbReference type="EMBL" id="BMAV01013097">
    <property type="protein sequence ID" value="GFY60323.1"/>
    <property type="molecule type" value="Genomic_DNA"/>
</dbReference>
<proteinExistence type="predicted"/>
<protein>
    <submittedName>
        <fullName evidence="1">Uncharacterized protein</fullName>
    </submittedName>
</protein>
<name>A0A8X6XU75_9ARAC</name>
<dbReference type="Proteomes" id="UP000886998">
    <property type="component" value="Unassembled WGS sequence"/>
</dbReference>
<sequence>MIPIKMSGTGSRFVQDTLVDQPALMKYSLTKPYQITTITMISFGNLLRLLSPAENTLRNLNYTLLPSISGRITFHCLIFATGIIYPSEKRIEWDQQSVCNCISMSPTNRGGFVLSDQYKIELIL</sequence>
<evidence type="ECO:0000313" key="2">
    <source>
        <dbReference type="Proteomes" id="UP000886998"/>
    </source>
</evidence>
<dbReference type="AlphaFoldDB" id="A0A8X6XU75"/>
<comment type="caution">
    <text evidence="1">The sequence shown here is derived from an EMBL/GenBank/DDBJ whole genome shotgun (WGS) entry which is preliminary data.</text>
</comment>
<accession>A0A8X6XU75</accession>